<dbReference type="AlphaFoldDB" id="A0A4S8NWZ8"/>
<comment type="function">
    <text evidence="7">ATPase subunit of a proteasome-like degradation complex; this subunit has chaperone activity. The binding of ATP and its subsequent hydrolysis by HslU are essential for unfolding of protein substrates subsequently hydrolyzed by HslV. HslU recognizes the N-terminal part of its protein substrates and unfolds these before they are guided to HslV for hydrolysis.</text>
</comment>
<feature type="binding site" evidence="7">
    <location>
        <position position="247"/>
    </location>
    <ligand>
        <name>ATP</name>
        <dbReference type="ChEBI" id="CHEBI:30616"/>
    </ligand>
</feature>
<feature type="domain" description="AAA+ ATPase" evidence="8">
    <location>
        <begin position="49"/>
        <end position="323"/>
    </location>
</feature>
<evidence type="ECO:0000256" key="5">
    <source>
        <dbReference type="ARBA" id="ARBA00022840"/>
    </source>
</evidence>
<feature type="binding site" evidence="7">
    <location>
        <position position="18"/>
    </location>
    <ligand>
        <name>ATP</name>
        <dbReference type="ChEBI" id="CHEBI:30616"/>
    </ligand>
</feature>
<dbReference type="InterPro" id="IPR019489">
    <property type="entry name" value="Clp_ATPase_C"/>
</dbReference>
<dbReference type="InterPro" id="IPR004491">
    <property type="entry name" value="HslU"/>
</dbReference>
<dbReference type="Proteomes" id="UP000308828">
    <property type="component" value="Unassembled WGS sequence"/>
</dbReference>
<keyword evidence="4 7" id="KW-0547">Nucleotide-binding</keyword>
<keyword evidence="6 7" id="KW-0143">Chaperone</keyword>
<dbReference type="PANTHER" id="PTHR48102">
    <property type="entry name" value="ATP-DEPENDENT CLP PROTEASE ATP-BINDING SUBUNIT CLPX-LIKE, MITOCHONDRIAL-RELATED"/>
    <property type="match status" value="1"/>
</dbReference>
<dbReference type="HAMAP" id="MF_00249">
    <property type="entry name" value="HslU"/>
    <property type="match status" value="1"/>
</dbReference>
<dbReference type="SMART" id="SM01086">
    <property type="entry name" value="ClpB_D2-small"/>
    <property type="match status" value="1"/>
</dbReference>
<keyword evidence="11" id="KW-1185">Reference proteome</keyword>
<evidence type="ECO:0000256" key="6">
    <source>
        <dbReference type="ARBA" id="ARBA00023186"/>
    </source>
</evidence>
<evidence type="ECO:0000313" key="10">
    <source>
        <dbReference type="EMBL" id="THV22117.1"/>
    </source>
</evidence>
<dbReference type="Pfam" id="PF00004">
    <property type="entry name" value="AAA"/>
    <property type="match status" value="1"/>
</dbReference>
<accession>A0A4S8NWZ8</accession>
<feature type="domain" description="Clp ATPase C-terminal" evidence="9">
    <location>
        <begin position="326"/>
        <end position="420"/>
    </location>
</feature>
<dbReference type="GO" id="GO:0036402">
    <property type="term" value="F:proteasome-activating activity"/>
    <property type="evidence" value="ECO:0007669"/>
    <property type="project" value="UniProtKB-UniRule"/>
</dbReference>
<dbReference type="Gene3D" id="3.40.50.300">
    <property type="entry name" value="P-loop containing nucleotide triphosphate hydrolases"/>
    <property type="match status" value="2"/>
</dbReference>
<evidence type="ECO:0000313" key="11">
    <source>
        <dbReference type="Proteomes" id="UP000308828"/>
    </source>
</evidence>
<dbReference type="FunFam" id="3.40.50.300:FF:000213">
    <property type="entry name" value="ATP-dependent protease ATPase subunit HslU"/>
    <property type="match status" value="1"/>
</dbReference>
<gene>
    <name evidence="7 10" type="primary">hslU</name>
    <name evidence="10" type="ORF">FAA97_12475</name>
</gene>
<evidence type="ECO:0000259" key="9">
    <source>
        <dbReference type="SMART" id="SM01086"/>
    </source>
</evidence>
<dbReference type="Pfam" id="PF07724">
    <property type="entry name" value="AAA_2"/>
    <property type="match status" value="1"/>
</dbReference>
<dbReference type="RefSeq" id="WP_136598890.1">
    <property type="nucleotide sequence ID" value="NZ_STGV01000004.1"/>
</dbReference>
<dbReference type="FunFam" id="3.40.50.300:FF:000220">
    <property type="entry name" value="ATP-dependent protease ATPase subunit HslU"/>
    <property type="match status" value="1"/>
</dbReference>
<keyword evidence="10" id="KW-0645">Protease</keyword>
<dbReference type="GO" id="GO:0009376">
    <property type="term" value="C:HslUV protease complex"/>
    <property type="evidence" value="ECO:0007669"/>
    <property type="project" value="UniProtKB-UniRule"/>
</dbReference>
<comment type="subunit">
    <text evidence="7">A double ring-shaped homohexamer of HslV is capped on each side by a ring-shaped HslU homohexamer. The assembly of the HslU/HslV complex is dependent on binding of ATP.</text>
</comment>
<dbReference type="GO" id="GO:0008233">
    <property type="term" value="F:peptidase activity"/>
    <property type="evidence" value="ECO:0007669"/>
    <property type="project" value="UniProtKB-KW"/>
</dbReference>
<dbReference type="InterPro" id="IPR050052">
    <property type="entry name" value="ATP-dep_Clp_protease_ClpX"/>
</dbReference>
<comment type="subcellular location">
    <subcellularLocation>
        <location evidence="1 7">Cytoplasm</location>
    </subcellularLocation>
</comment>
<dbReference type="OrthoDB" id="9804062at2"/>
<evidence type="ECO:0000256" key="7">
    <source>
        <dbReference type="HAMAP-Rule" id="MF_00249"/>
    </source>
</evidence>
<dbReference type="PANTHER" id="PTHR48102:SF3">
    <property type="entry name" value="ATP-DEPENDENT PROTEASE ATPASE SUBUNIT HSLU"/>
    <property type="match status" value="1"/>
</dbReference>
<evidence type="ECO:0000256" key="2">
    <source>
        <dbReference type="ARBA" id="ARBA00009771"/>
    </source>
</evidence>
<evidence type="ECO:0000256" key="3">
    <source>
        <dbReference type="ARBA" id="ARBA00022490"/>
    </source>
</evidence>
<dbReference type="CDD" id="cd19498">
    <property type="entry name" value="RecA-like_HslU"/>
    <property type="match status" value="1"/>
</dbReference>
<dbReference type="EMBL" id="STGV01000004">
    <property type="protein sequence ID" value="THV22117.1"/>
    <property type="molecule type" value="Genomic_DNA"/>
</dbReference>
<dbReference type="Gene3D" id="1.10.8.60">
    <property type="match status" value="1"/>
</dbReference>
<dbReference type="GO" id="GO:0016887">
    <property type="term" value="F:ATP hydrolysis activity"/>
    <property type="evidence" value="ECO:0007669"/>
    <property type="project" value="InterPro"/>
</dbReference>
<evidence type="ECO:0000256" key="1">
    <source>
        <dbReference type="ARBA" id="ARBA00004496"/>
    </source>
</evidence>
<evidence type="ECO:0000256" key="4">
    <source>
        <dbReference type="ARBA" id="ARBA00022741"/>
    </source>
</evidence>
<comment type="similarity">
    <text evidence="2 7">Belongs to the ClpX chaperone family. HslU subfamily.</text>
</comment>
<organism evidence="10 11">
    <name type="scientific">Peteryoungia ipomoeae</name>
    <dbReference type="NCBI Taxonomy" id="1210932"/>
    <lineage>
        <taxon>Bacteria</taxon>
        <taxon>Pseudomonadati</taxon>
        <taxon>Pseudomonadota</taxon>
        <taxon>Alphaproteobacteria</taxon>
        <taxon>Hyphomicrobiales</taxon>
        <taxon>Rhizobiaceae</taxon>
        <taxon>Peteryoungia</taxon>
    </lineage>
</organism>
<reference evidence="10 11" key="1">
    <citation type="submission" date="2019-04" db="EMBL/GenBank/DDBJ databases">
        <title>Genome sequence of strain shin9-1.</title>
        <authorList>
            <person name="Gao J."/>
            <person name="Sun J."/>
        </authorList>
    </citation>
    <scope>NUCLEOTIDE SEQUENCE [LARGE SCALE GENOMIC DNA]</scope>
    <source>
        <strain evidence="11">shin9-1</strain>
    </source>
</reference>
<dbReference type="NCBIfam" id="TIGR00390">
    <property type="entry name" value="hslU"/>
    <property type="match status" value="1"/>
</dbReference>
<sequence>MTNFSPREIVSELDRHIIGQHDAKRAVAIALRNRWRRQQLPEDLRDEVMPKNILMIGPTGVGKTEISRRLAKLAGAPFIKVEATKFTEVGYVGRDVEQIIRDLVEVGITLVRDRKRQEVQAKAHALAEERVLDALVGATASPATRDSFRKKLRDGQLDDKEIDIEVADSGSGMPGFEIPGMQGGNVGILNISEMFGKMGNRTKKVRTTVKASYDDLIRDESDKLIDNEVIQREAVRSVENDGIVFLDEIDKIAAREGAMGAGVSREGVQRDLLPLVEGTTVSTKYGPVKTDHVLFIASGAFHVSKPSDLLPELQGRLPIRVELKPLSKEDFRRILTETEASLIRQYKALMATEDLNLDFTEDAIDALADVAVQLNESVENIGARRLQTVMERVLDEVSFHAPDRSGQDVMVDRAYVQQHVGDLASDTDLSRYIL</sequence>
<keyword evidence="3 7" id="KW-0963">Cytoplasm</keyword>
<dbReference type="InterPro" id="IPR027417">
    <property type="entry name" value="P-loop_NTPase"/>
</dbReference>
<keyword evidence="10" id="KW-0378">Hydrolase</keyword>
<feature type="binding site" evidence="7">
    <location>
        <begin position="60"/>
        <end position="65"/>
    </location>
    <ligand>
        <name>ATP</name>
        <dbReference type="ChEBI" id="CHEBI:30616"/>
    </ligand>
</feature>
<keyword evidence="5 7" id="KW-0067">ATP-binding</keyword>
<dbReference type="NCBIfam" id="NF003544">
    <property type="entry name" value="PRK05201.1"/>
    <property type="match status" value="1"/>
</dbReference>
<dbReference type="InterPro" id="IPR003959">
    <property type="entry name" value="ATPase_AAA_core"/>
</dbReference>
<proteinExistence type="inferred from homology"/>
<evidence type="ECO:0000259" key="8">
    <source>
        <dbReference type="SMART" id="SM00382"/>
    </source>
</evidence>
<protein>
    <recommendedName>
        <fullName evidence="7">ATP-dependent protease ATPase subunit HslU</fullName>
    </recommendedName>
    <alternativeName>
        <fullName evidence="7">Unfoldase HslU</fullName>
    </alternativeName>
</protein>
<dbReference type="SMART" id="SM00382">
    <property type="entry name" value="AAA"/>
    <property type="match status" value="1"/>
</dbReference>
<dbReference type="GO" id="GO:0043335">
    <property type="term" value="P:protein unfolding"/>
    <property type="evidence" value="ECO:0007669"/>
    <property type="project" value="UniProtKB-UniRule"/>
</dbReference>
<dbReference type="InterPro" id="IPR003593">
    <property type="entry name" value="AAA+_ATPase"/>
</dbReference>
<dbReference type="SUPFAM" id="SSF52540">
    <property type="entry name" value="P-loop containing nucleoside triphosphate hydrolases"/>
    <property type="match status" value="1"/>
</dbReference>
<feature type="binding site" evidence="7">
    <location>
        <position position="312"/>
    </location>
    <ligand>
        <name>ATP</name>
        <dbReference type="ChEBI" id="CHEBI:30616"/>
    </ligand>
</feature>
<dbReference type="GO" id="GO:0005524">
    <property type="term" value="F:ATP binding"/>
    <property type="evidence" value="ECO:0007669"/>
    <property type="project" value="UniProtKB-UniRule"/>
</dbReference>
<feature type="binding site" evidence="7">
    <location>
        <position position="384"/>
    </location>
    <ligand>
        <name>ATP</name>
        <dbReference type="ChEBI" id="CHEBI:30616"/>
    </ligand>
</feature>
<comment type="caution">
    <text evidence="10">The sequence shown here is derived from an EMBL/GenBank/DDBJ whole genome shotgun (WGS) entry which is preliminary data.</text>
</comment>
<name>A0A4S8NWZ8_9HYPH</name>